<evidence type="ECO:0000256" key="1">
    <source>
        <dbReference type="SAM" id="MobiDB-lite"/>
    </source>
</evidence>
<accession>A0A1C7M5Q6</accession>
<dbReference type="Proteomes" id="UP000092993">
    <property type="component" value="Unassembled WGS sequence"/>
</dbReference>
<evidence type="ECO:0000313" key="2">
    <source>
        <dbReference type="EMBL" id="OBZ72250.1"/>
    </source>
</evidence>
<comment type="caution">
    <text evidence="2">The sequence shown here is derived from an EMBL/GenBank/DDBJ whole genome shotgun (WGS) entry which is preliminary data.</text>
</comment>
<evidence type="ECO:0000313" key="3">
    <source>
        <dbReference type="Proteomes" id="UP000092993"/>
    </source>
</evidence>
<keyword evidence="3" id="KW-1185">Reference proteome</keyword>
<proteinExistence type="predicted"/>
<feature type="compositionally biased region" description="Low complexity" evidence="1">
    <location>
        <begin position="751"/>
        <end position="763"/>
    </location>
</feature>
<feature type="region of interest" description="Disordered" evidence="1">
    <location>
        <begin position="737"/>
        <end position="763"/>
    </location>
</feature>
<evidence type="ECO:0008006" key="4">
    <source>
        <dbReference type="Google" id="ProtNLM"/>
    </source>
</evidence>
<gene>
    <name evidence="2" type="ORF">A0H81_07921</name>
</gene>
<reference evidence="2 3" key="1">
    <citation type="submission" date="2016-03" db="EMBL/GenBank/DDBJ databases">
        <title>Whole genome sequencing of Grifola frondosa 9006-11.</title>
        <authorList>
            <person name="Min B."/>
            <person name="Park H."/>
            <person name="Kim J.-G."/>
            <person name="Cho H."/>
            <person name="Oh Y.-L."/>
            <person name="Kong W.-S."/>
            <person name="Choi I.-G."/>
        </authorList>
    </citation>
    <scope>NUCLEOTIDE SEQUENCE [LARGE SCALE GENOMIC DNA]</scope>
    <source>
        <strain evidence="2 3">9006-11</strain>
    </source>
</reference>
<protein>
    <recommendedName>
        <fullName evidence="4">F-box domain-containing protein</fullName>
    </recommendedName>
</protein>
<name>A0A1C7M5Q6_GRIFR</name>
<dbReference type="EMBL" id="LUGG01000009">
    <property type="protein sequence ID" value="OBZ72250.1"/>
    <property type="molecule type" value="Genomic_DNA"/>
</dbReference>
<sequence>MSCSLCRVPFTPSSRSVNPHPPPSGILTDKQYNYLQFCTAIGSTVPGLVTDLTWLDNNLFGGMLHYPIVLSVAWESEKQTIFALHTGCAAILRHQLNASDNSNNTVFELCQLAAVLIPRISPDPGRLPGVNYESVGDEKVDLRPFWGSEFKWRALKENGLEWILNRPDVYVSEFPRFHQSVSQVRLAAIGPAPESTNDIITTLSFDIVHILLPYLTNASFVLLLSTCRLLRRHALTTFQPHARERVLALGWAVPTPTEYASVMKKSGKPPAMAHAQDTPYDADWLLYLSQVHRTGSMRARRRVWALAKEIVDTYSEARERSGFGVALGGDGVTPKKTPKGLQLEREIQAMGMLRSILHVHNNMSCGLCCLPFSPSPDSTCPRPLTPETLTSKQKHYLQYCVAIGDTVPGLVTNLVFLGTWFILWTPRTKNLIHCASDGNLFRSTSKAILIAVTWESPNATIFALHTACATILRHMLGASDESFDSVVELCQVPLLLGSQTGVNAGRIPGMDYDNIGVEKVDLRRFWITGNDAGMNQFNWLAFEASGFGWALNRPDIFPKLHTSVSEARLAALGPAPESTSDMITTQPLDVLHVLLPYLSDASFVALLSTCRLLRHHALTTFQPHARRRVLALGWAVPTPTEYASVKEKNGGATMGMAHARDTPHDADWLLYLSRVHRSQSMRARRRVWALAEALAAQYKEKRDNSKYAEVPKAGGMAKSRARIALEKKLETMAAMRPYINGSGGGRPTPGMPAMPRMAMPRKK</sequence>
<dbReference type="AlphaFoldDB" id="A0A1C7M5Q6"/>
<dbReference type="OrthoDB" id="3249754at2759"/>
<organism evidence="2 3">
    <name type="scientific">Grifola frondosa</name>
    <name type="common">Maitake</name>
    <name type="synonym">Polyporus frondosus</name>
    <dbReference type="NCBI Taxonomy" id="5627"/>
    <lineage>
        <taxon>Eukaryota</taxon>
        <taxon>Fungi</taxon>
        <taxon>Dikarya</taxon>
        <taxon>Basidiomycota</taxon>
        <taxon>Agaricomycotina</taxon>
        <taxon>Agaricomycetes</taxon>
        <taxon>Polyporales</taxon>
        <taxon>Grifolaceae</taxon>
        <taxon>Grifola</taxon>
    </lineage>
</organism>